<gene>
    <name evidence="3" type="ORF">UFOPK3662_03748</name>
</gene>
<proteinExistence type="predicted"/>
<dbReference type="SUPFAM" id="SSF46767">
    <property type="entry name" value="Methylated DNA-protein cysteine methyltransferase, C-terminal domain"/>
    <property type="match status" value="1"/>
</dbReference>
<reference evidence="3" key="1">
    <citation type="submission" date="2020-05" db="EMBL/GenBank/DDBJ databases">
        <authorList>
            <person name="Chiriac C."/>
            <person name="Salcher M."/>
            <person name="Ghai R."/>
            <person name="Kavagutti S V."/>
        </authorList>
    </citation>
    <scope>NUCLEOTIDE SEQUENCE</scope>
</reference>
<dbReference type="GO" id="GO:0003824">
    <property type="term" value="F:catalytic activity"/>
    <property type="evidence" value="ECO:0007669"/>
    <property type="project" value="InterPro"/>
</dbReference>
<dbReference type="GO" id="GO:0006281">
    <property type="term" value="P:DNA repair"/>
    <property type="evidence" value="ECO:0007669"/>
    <property type="project" value="InterPro"/>
</dbReference>
<dbReference type="InterPro" id="IPR014048">
    <property type="entry name" value="MethylDNA_cys_MeTrfase_DNA-bd"/>
</dbReference>
<evidence type="ECO:0000259" key="2">
    <source>
        <dbReference type="Pfam" id="PF01035"/>
    </source>
</evidence>
<dbReference type="Gene3D" id="1.10.10.10">
    <property type="entry name" value="Winged helix-like DNA-binding domain superfamily/Winged helix DNA-binding domain"/>
    <property type="match status" value="1"/>
</dbReference>
<keyword evidence="1" id="KW-0227">DNA damage</keyword>
<accession>A0A6J7LC62</accession>
<dbReference type="InterPro" id="IPR036388">
    <property type="entry name" value="WH-like_DNA-bd_sf"/>
</dbReference>
<dbReference type="Pfam" id="PF01035">
    <property type="entry name" value="DNA_binding_1"/>
    <property type="match status" value="1"/>
</dbReference>
<organism evidence="3">
    <name type="scientific">freshwater metagenome</name>
    <dbReference type="NCBI Taxonomy" id="449393"/>
    <lineage>
        <taxon>unclassified sequences</taxon>
        <taxon>metagenomes</taxon>
        <taxon>ecological metagenomes</taxon>
    </lineage>
</organism>
<dbReference type="AlphaFoldDB" id="A0A6J7LC62"/>
<sequence>MDEDYVEAVLALVEQVPPGRVTTYGAVARLVGTAGPRQVGRVMALHGDAVPWWRVVHADGRPATCHDGTALEHLRAEGVPLAASGRVDVTPAR</sequence>
<feature type="domain" description="Methylated-DNA-[protein]-cysteine S-methyltransferase DNA binding" evidence="2">
    <location>
        <begin position="7"/>
        <end position="71"/>
    </location>
</feature>
<dbReference type="InterPro" id="IPR036217">
    <property type="entry name" value="MethylDNA_cys_MeTrfase_DNAb"/>
</dbReference>
<dbReference type="PANTHER" id="PTHR42942">
    <property type="entry name" value="6-O-METHYLGUANINE DNA METHYLTRANSFERASE"/>
    <property type="match status" value="1"/>
</dbReference>
<protein>
    <submittedName>
        <fullName evidence="3">Unannotated protein</fullName>
    </submittedName>
</protein>
<dbReference type="EMBL" id="CAFBMW010000056">
    <property type="protein sequence ID" value="CAB4965741.1"/>
    <property type="molecule type" value="Genomic_DNA"/>
</dbReference>
<dbReference type="InterPro" id="IPR052520">
    <property type="entry name" value="ATL_DNA_repair"/>
</dbReference>
<name>A0A6J7LC62_9ZZZZ</name>
<evidence type="ECO:0000256" key="1">
    <source>
        <dbReference type="ARBA" id="ARBA00022763"/>
    </source>
</evidence>
<dbReference type="CDD" id="cd06445">
    <property type="entry name" value="ATase"/>
    <property type="match status" value="1"/>
</dbReference>
<evidence type="ECO:0000313" key="3">
    <source>
        <dbReference type="EMBL" id="CAB4965741.1"/>
    </source>
</evidence>
<dbReference type="PANTHER" id="PTHR42942:SF1">
    <property type="entry name" value="ALKYLTRANSFERASE-LIKE PROTEIN 1"/>
    <property type="match status" value="1"/>
</dbReference>